<name>A0A8H8CU18_AJECA</name>
<evidence type="ECO:0000313" key="2">
    <source>
        <dbReference type="EMBL" id="KAG5288768.1"/>
    </source>
</evidence>
<evidence type="ECO:0000313" key="3">
    <source>
        <dbReference type="Proteomes" id="UP000670092"/>
    </source>
</evidence>
<reference evidence="2 3" key="1">
    <citation type="submission" date="2021-01" db="EMBL/GenBank/DDBJ databases">
        <title>Chromosome-level genome assembly of a human fungal pathogen reveals clustering of transcriptionally co-regulated genes.</title>
        <authorList>
            <person name="Voorhies M."/>
            <person name="Cohen S."/>
            <person name="Shea T.P."/>
            <person name="Petrus S."/>
            <person name="Munoz J.F."/>
            <person name="Poplawski S."/>
            <person name="Goldman W.E."/>
            <person name="Michael T."/>
            <person name="Cuomo C.A."/>
            <person name="Sil A."/>
            <person name="Beyhan S."/>
        </authorList>
    </citation>
    <scope>NUCLEOTIDE SEQUENCE [LARGE SCALE GENOMIC DNA]</scope>
    <source>
        <strain evidence="2 3">G184AR</strain>
    </source>
</reference>
<organism evidence="2 3">
    <name type="scientific">Ajellomyces capsulatus</name>
    <name type="common">Darling's disease fungus</name>
    <name type="synonym">Histoplasma capsulatum</name>
    <dbReference type="NCBI Taxonomy" id="5037"/>
    <lineage>
        <taxon>Eukaryota</taxon>
        <taxon>Fungi</taxon>
        <taxon>Dikarya</taxon>
        <taxon>Ascomycota</taxon>
        <taxon>Pezizomycotina</taxon>
        <taxon>Eurotiomycetes</taxon>
        <taxon>Eurotiomycetidae</taxon>
        <taxon>Onygenales</taxon>
        <taxon>Ajellomycetaceae</taxon>
        <taxon>Histoplasma</taxon>
    </lineage>
</organism>
<proteinExistence type="predicted"/>
<comment type="caution">
    <text evidence="2">The sequence shown here is derived from an EMBL/GenBank/DDBJ whole genome shotgun (WGS) entry which is preliminary data.</text>
</comment>
<dbReference type="Proteomes" id="UP000670092">
    <property type="component" value="Unassembled WGS sequence"/>
</dbReference>
<dbReference type="EMBL" id="JAEVHI010000006">
    <property type="protein sequence ID" value="KAG5288768.1"/>
    <property type="molecule type" value="Genomic_DNA"/>
</dbReference>
<protein>
    <submittedName>
        <fullName evidence="2">Uncharacterized protein</fullName>
    </submittedName>
</protein>
<accession>A0A8H8CU18</accession>
<evidence type="ECO:0000256" key="1">
    <source>
        <dbReference type="SAM" id="MobiDB-lite"/>
    </source>
</evidence>
<gene>
    <name evidence="2" type="ORF">I7I52_12360</name>
</gene>
<dbReference type="AlphaFoldDB" id="A0A8H8CU18"/>
<dbReference type="VEuPathDB" id="FungiDB:I7I52_12360"/>
<sequence length="66" mass="7053">MCTSLQLNHEREKKIHSFKSLGGCGSLTIVDISTTSTTPCAEPQPSLPQPLPPRSKVEGGGTLLYN</sequence>
<feature type="region of interest" description="Disordered" evidence="1">
    <location>
        <begin position="36"/>
        <end position="66"/>
    </location>
</feature>